<sequence length="338" mass="35141">MDKTPQPGINDTQAQPTAAPADAALPPAAPCSLPTPPARNTPAAPPYPLPPADESQRPADEASAADSSDSSNDTGDANNAGGAEDTDAVLAAASADSADSADNADGAVDALGELDELDAGADEAIGLSGSGSLSEILASMSSEAQTLNARFKTGESARRNEPAGAAKSTLLNATPYPDILLHSLPRQDALRFKWHLGRGLPAVFTPPEEEEDAAAHLFSDPAEAAPAKPGFLRLFGLLPSGEPWEKRINFADFPREGEGIFIGRDPSICRIVIPEESVSRCHAKLELSPKGLVITDQGSRNGVYVNGQQLAIYERQTPINDGDTLSLGDTSLCVEINT</sequence>
<gene>
    <name evidence="3" type="ORF">H9862_06315</name>
</gene>
<dbReference type="EMBL" id="DXFQ01000113">
    <property type="protein sequence ID" value="HIX20195.1"/>
    <property type="molecule type" value="Genomic_DNA"/>
</dbReference>
<dbReference type="Proteomes" id="UP000823964">
    <property type="component" value="Unassembled WGS sequence"/>
</dbReference>
<dbReference type="SUPFAM" id="SSF49879">
    <property type="entry name" value="SMAD/FHA domain"/>
    <property type="match status" value="1"/>
</dbReference>
<reference evidence="3" key="1">
    <citation type="journal article" date="2021" name="PeerJ">
        <title>Extensive microbial diversity within the chicken gut microbiome revealed by metagenomics and culture.</title>
        <authorList>
            <person name="Gilroy R."/>
            <person name="Ravi A."/>
            <person name="Getino M."/>
            <person name="Pursley I."/>
            <person name="Horton D.L."/>
            <person name="Alikhan N.F."/>
            <person name="Baker D."/>
            <person name="Gharbi K."/>
            <person name="Hall N."/>
            <person name="Watson M."/>
            <person name="Adriaenssens E.M."/>
            <person name="Foster-Nyarko E."/>
            <person name="Jarju S."/>
            <person name="Secka A."/>
            <person name="Antonio M."/>
            <person name="Oren A."/>
            <person name="Chaudhuri R.R."/>
            <person name="La Ragione R."/>
            <person name="Hildebrand F."/>
            <person name="Pallen M.J."/>
        </authorList>
    </citation>
    <scope>NUCLEOTIDE SEQUENCE</scope>
    <source>
        <strain evidence="3">14975</strain>
    </source>
</reference>
<evidence type="ECO:0000313" key="3">
    <source>
        <dbReference type="EMBL" id="HIX20195.1"/>
    </source>
</evidence>
<dbReference type="Pfam" id="PF00498">
    <property type="entry name" value="FHA"/>
    <property type="match status" value="1"/>
</dbReference>
<evidence type="ECO:0000259" key="2">
    <source>
        <dbReference type="PROSITE" id="PS50006"/>
    </source>
</evidence>
<feature type="compositionally biased region" description="Low complexity" evidence="1">
    <location>
        <begin position="61"/>
        <end position="80"/>
    </location>
</feature>
<dbReference type="InterPro" id="IPR000253">
    <property type="entry name" value="FHA_dom"/>
</dbReference>
<accession>A0A9D2AHB2</accession>
<feature type="domain" description="FHA" evidence="2">
    <location>
        <begin position="260"/>
        <end position="310"/>
    </location>
</feature>
<dbReference type="SMART" id="SM00240">
    <property type="entry name" value="FHA"/>
    <property type="match status" value="1"/>
</dbReference>
<feature type="region of interest" description="Disordered" evidence="1">
    <location>
        <begin position="1"/>
        <end position="104"/>
    </location>
</feature>
<dbReference type="PANTHER" id="PTHR23308">
    <property type="entry name" value="NUCLEAR INHIBITOR OF PROTEIN PHOSPHATASE-1"/>
    <property type="match status" value="1"/>
</dbReference>
<organism evidence="3 4">
    <name type="scientific">Candidatus Akkermansia intestinigallinarum</name>
    <dbReference type="NCBI Taxonomy" id="2838431"/>
    <lineage>
        <taxon>Bacteria</taxon>
        <taxon>Pseudomonadati</taxon>
        <taxon>Verrucomicrobiota</taxon>
        <taxon>Verrucomicrobiia</taxon>
        <taxon>Verrucomicrobiales</taxon>
        <taxon>Akkermansiaceae</taxon>
        <taxon>Akkermansia</taxon>
    </lineage>
</organism>
<comment type="caution">
    <text evidence="3">The sequence shown here is derived from an EMBL/GenBank/DDBJ whole genome shotgun (WGS) entry which is preliminary data.</text>
</comment>
<feature type="compositionally biased region" description="Pro residues" evidence="1">
    <location>
        <begin position="27"/>
        <end position="51"/>
    </location>
</feature>
<feature type="compositionally biased region" description="Low complexity" evidence="1">
    <location>
        <begin position="11"/>
        <end position="26"/>
    </location>
</feature>
<dbReference type="Gene3D" id="2.60.200.20">
    <property type="match status" value="1"/>
</dbReference>
<evidence type="ECO:0000256" key="1">
    <source>
        <dbReference type="SAM" id="MobiDB-lite"/>
    </source>
</evidence>
<dbReference type="CDD" id="cd00060">
    <property type="entry name" value="FHA"/>
    <property type="match status" value="1"/>
</dbReference>
<dbReference type="InterPro" id="IPR050923">
    <property type="entry name" value="Cell_Proc_Reg/RNA_Proc"/>
</dbReference>
<protein>
    <submittedName>
        <fullName evidence="3">FHA domain-containing protein</fullName>
    </submittedName>
</protein>
<dbReference type="InterPro" id="IPR008984">
    <property type="entry name" value="SMAD_FHA_dom_sf"/>
</dbReference>
<reference evidence="3" key="2">
    <citation type="submission" date="2021-04" db="EMBL/GenBank/DDBJ databases">
        <authorList>
            <person name="Gilroy R."/>
        </authorList>
    </citation>
    <scope>NUCLEOTIDE SEQUENCE</scope>
    <source>
        <strain evidence="3">14975</strain>
    </source>
</reference>
<proteinExistence type="predicted"/>
<evidence type="ECO:0000313" key="4">
    <source>
        <dbReference type="Proteomes" id="UP000823964"/>
    </source>
</evidence>
<dbReference type="AlphaFoldDB" id="A0A9D2AHB2"/>
<dbReference type="PROSITE" id="PS50006">
    <property type="entry name" value="FHA_DOMAIN"/>
    <property type="match status" value="1"/>
</dbReference>
<feature type="compositionally biased region" description="Low complexity" evidence="1">
    <location>
        <begin position="88"/>
        <end position="104"/>
    </location>
</feature>
<name>A0A9D2AHB2_9BACT</name>